<proteinExistence type="predicted"/>
<organism evidence="2 3">
    <name type="scientific">Stylophora pistillata</name>
    <name type="common">Smooth cauliflower coral</name>
    <dbReference type="NCBI Taxonomy" id="50429"/>
    <lineage>
        <taxon>Eukaryota</taxon>
        <taxon>Metazoa</taxon>
        <taxon>Cnidaria</taxon>
        <taxon>Anthozoa</taxon>
        <taxon>Hexacorallia</taxon>
        <taxon>Scleractinia</taxon>
        <taxon>Astrocoeniina</taxon>
        <taxon>Pocilloporidae</taxon>
        <taxon>Stylophora</taxon>
    </lineage>
</organism>
<evidence type="ECO:0000313" key="2">
    <source>
        <dbReference type="EMBL" id="PFX18166.1"/>
    </source>
</evidence>
<accession>A0A2B4RLW8</accession>
<reference evidence="3" key="1">
    <citation type="journal article" date="2017" name="bioRxiv">
        <title>Comparative analysis of the genomes of Stylophora pistillata and Acropora digitifera provides evidence for extensive differences between species of corals.</title>
        <authorList>
            <person name="Voolstra C.R."/>
            <person name="Li Y."/>
            <person name="Liew Y.J."/>
            <person name="Baumgarten S."/>
            <person name="Zoccola D."/>
            <person name="Flot J.-F."/>
            <person name="Tambutte S."/>
            <person name="Allemand D."/>
            <person name="Aranda M."/>
        </authorList>
    </citation>
    <scope>NUCLEOTIDE SEQUENCE [LARGE SCALE GENOMIC DNA]</scope>
</reference>
<dbReference type="InterPro" id="IPR020635">
    <property type="entry name" value="Tyr_kinase_cat_dom"/>
</dbReference>
<dbReference type="Gene3D" id="1.10.510.10">
    <property type="entry name" value="Transferase(Phosphotransferase) domain 1"/>
    <property type="match status" value="1"/>
</dbReference>
<dbReference type="InterPro" id="IPR001245">
    <property type="entry name" value="Ser-Thr/Tyr_kinase_cat_dom"/>
</dbReference>
<gene>
    <name evidence="2" type="primary">tie1</name>
    <name evidence="2" type="ORF">AWC38_SpisGene17488</name>
</gene>
<keyword evidence="2" id="KW-0808">Transferase</keyword>
<dbReference type="Proteomes" id="UP000225706">
    <property type="component" value="Unassembled WGS sequence"/>
</dbReference>
<dbReference type="SMART" id="SM00219">
    <property type="entry name" value="TyrKc"/>
    <property type="match status" value="1"/>
</dbReference>
<comment type="caution">
    <text evidence="2">The sequence shown here is derived from an EMBL/GenBank/DDBJ whole genome shotgun (WGS) entry which is preliminary data.</text>
</comment>
<keyword evidence="3" id="KW-1185">Reference proteome</keyword>
<dbReference type="PANTHER" id="PTHR35450">
    <property type="entry name" value="REVERSE TRANSCRIPTASE DOMAIN-CONTAINING PROTEIN"/>
    <property type="match status" value="1"/>
</dbReference>
<dbReference type="InterPro" id="IPR011009">
    <property type="entry name" value="Kinase-like_dom_sf"/>
</dbReference>
<dbReference type="Pfam" id="PF07714">
    <property type="entry name" value="PK_Tyr_Ser-Thr"/>
    <property type="match status" value="1"/>
</dbReference>
<dbReference type="EMBL" id="LSMT01000427">
    <property type="protein sequence ID" value="PFX18166.1"/>
    <property type="molecule type" value="Genomic_DNA"/>
</dbReference>
<sequence length="477" mass="55721">MKSARAAREDVGLIWNPKKSAVDHFNRGVRVAESTGLLMSEGKVKIPMLEDGQQYKFLGVLEGLRKEERIVLQCAAREYLRRLSMIWSSPLSDYHRVIASNRFSLPIMSYFMWTQYWSITELRQVDRDAHKIVTESVGKHPCGTTSLLYLPRDKGGRGGEGLRSVETEYKETKFKAAVKLYQNRYPAMKLVREFEEQAETKGYQSMTKEAEKYAEEYGLQLQLNYPDPEVVFGDKLKTRLRKLREARMERVVEEQKWQGKLITARKEDGDLNTEQCFWWPSKWRNGPTHTIAGMFEIYEQLLPTRLYAIHKTQASPTSNPTCRLCGTAPESMTHVLSACPALAQTKYMARHDAALKVLFFDSIEDLGLMETSPPWYSRTKPQPMELWSSSLRDFHDRMDGKKVAKLLEQDYRMPKPQHVDDELYQIMMRCWQNNPDVRPTFTELRNQLKDMETKHKRLINMKMYDRQLYANVEDLNV</sequence>
<keyword evidence="2" id="KW-0675">Receptor</keyword>
<dbReference type="OrthoDB" id="5952753at2759"/>
<dbReference type="AlphaFoldDB" id="A0A2B4RLW8"/>
<dbReference type="PANTHER" id="PTHR35450:SF2">
    <property type="entry name" value="REVERSE TRANSCRIPTASE DOMAIN-CONTAINING PROTEIN"/>
    <property type="match status" value="1"/>
</dbReference>
<keyword evidence="2" id="KW-0418">Kinase</keyword>
<evidence type="ECO:0000259" key="1">
    <source>
        <dbReference type="SMART" id="SM00219"/>
    </source>
</evidence>
<dbReference type="STRING" id="50429.A0A2B4RLW8"/>
<dbReference type="GO" id="GO:0004713">
    <property type="term" value="F:protein tyrosine kinase activity"/>
    <property type="evidence" value="ECO:0007669"/>
    <property type="project" value="InterPro"/>
</dbReference>
<evidence type="ECO:0000313" key="3">
    <source>
        <dbReference type="Proteomes" id="UP000225706"/>
    </source>
</evidence>
<dbReference type="SUPFAM" id="SSF56112">
    <property type="entry name" value="Protein kinase-like (PK-like)"/>
    <property type="match status" value="1"/>
</dbReference>
<name>A0A2B4RLW8_STYPI</name>
<protein>
    <submittedName>
        <fullName evidence="2">Tyrosine-protein kinase receptor Tie-1</fullName>
    </submittedName>
</protein>
<feature type="domain" description="Tyrosine-protein kinase catalytic" evidence="1">
    <location>
        <begin position="119"/>
        <end position="448"/>
    </location>
</feature>